<dbReference type="OrthoDB" id="26094at2759"/>
<organism evidence="9 10">
    <name type="scientific">Chrysochromulina tobinii</name>
    <dbReference type="NCBI Taxonomy" id="1460289"/>
    <lineage>
        <taxon>Eukaryota</taxon>
        <taxon>Haptista</taxon>
        <taxon>Haptophyta</taxon>
        <taxon>Prymnesiophyceae</taxon>
        <taxon>Prymnesiales</taxon>
        <taxon>Chrysochromulinaceae</taxon>
        <taxon>Chrysochromulina</taxon>
    </lineage>
</organism>
<dbReference type="InterPro" id="IPR036388">
    <property type="entry name" value="WH-like_DNA-bd_sf"/>
</dbReference>
<keyword evidence="3" id="KW-0805">Transcription regulation</keyword>
<dbReference type="EMBL" id="JWZX01003317">
    <property type="protein sequence ID" value="KOO22010.1"/>
    <property type="molecule type" value="Genomic_DNA"/>
</dbReference>
<feature type="compositionally biased region" description="Low complexity" evidence="7">
    <location>
        <begin position="121"/>
        <end position="137"/>
    </location>
</feature>
<dbReference type="GO" id="GO:0005674">
    <property type="term" value="C:transcription factor TFIIF complex"/>
    <property type="evidence" value="ECO:0007669"/>
    <property type="project" value="InterPro"/>
</dbReference>
<feature type="region of interest" description="Disordered" evidence="7">
    <location>
        <begin position="114"/>
        <end position="137"/>
    </location>
</feature>
<dbReference type="GO" id="GO:0006367">
    <property type="term" value="P:transcription initiation at RNA polymerase II promoter"/>
    <property type="evidence" value="ECO:0007669"/>
    <property type="project" value="InterPro"/>
</dbReference>
<comment type="caution">
    <text evidence="9">The sequence shown here is derived from an EMBL/GenBank/DDBJ whole genome shotgun (WGS) entry which is preliminary data.</text>
</comment>
<name>A0A0M0J6E9_9EUKA</name>
<evidence type="ECO:0000259" key="8">
    <source>
        <dbReference type="Pfam" id="PF17683"/>
    </source>
</evidence>
<evidence type="ECO:0000256" key="5">
    <source>
        <dbReference type="ARBA" id="ARBA00023163"/>
    </source>
</evidence>
<accession>A0A0M0J6E9</accession>
<dbReference type="PANTHER" id="PTHR10445">
    <property type="entry name" value="GENERAL TRANSCRIPTION FACTOR IIF SUBUNIT 2"/>
    <property type="match status" value="1"/>
</dbReference>
<feature type="compositionally biased region" description="Basic and acidic residues" evidence="7">
    <location>
        <begin position="199"/>
        <end position="213"/>
    </location>
</feature>
<dbReference type="GO" id="GO:0003677">
    <property type="term" value="F:DNA binding"/>
    <property type="evidence" value="ECO:0007669"/>
    <property type="project" value="UniProtKB-KW"/>
</dbReference>
<dbReference type="PANTHER" id="PTHR10445:SF0">
    <property type="entry name" value="GENERAL TRANSCRIPTION FACTOR IIF SUBUNIT 2"/>
    <property type="match status" value="1"/>
</dbReference>
<dbReference type="AlphaFoldDB" id="A0A0M0J6E9"/>
<comment type="subcellular location">
    <subcellularLocation>
        <location evidence="1">Nucleus</location>
    </subcellularLocation>
</comment>
<proteinExistence type="inferred from homology"/>
<evidence type="ECO:0000313" key="10">
    <source>
        <dbReference type="Proteomes" id="UP000037460"/>
    </source>
</evidence>
<dbReference type="Proteomes" id="UP000037460">
    <property type="component" value="Unassembled WGS sequence"/>
</dbReference>
<dbReference type="SUPFAM" id="SSF50916">
    <property type="entry name" value="Rap30/74 interaction domains"/>
    <property type="match status" value="1"/>
</dbReference>
<protein>
    <recommendedName>
        <fullName evidence="8">TFIIF beta subunit N-terminal domain-containing protein</fullName>
    </recommendedName>
</protein>
<dbReference type="InterPro" id="IPR011039">
    <property type="entry name" value="TFIIF_interaction"/>
</dbReference>
<keyword evidence="10" id="KW-1185">Reference proteome</keyword>
<gene>
    <name evidence="9" type="ORF">Ctob_000683</name>
</gene>
<evidence type="ECO:0000256" key="6">
    <source>
        <dbReference type="ARBA" id="ARBA00023242"/>
    </source>
</evidence>
<feature type="region of interest" description="Disordered" evidence="7">
    <location>
        <begin position="188"/>
        <end position="222"/>
    </location>
</feature>
<dbReference type="InterPro" id="IPR040504">
    <property type="entry name" value="TFIIF_beta_N"/>
</dbReference>
<keyword evidence="6" id="KW-0539">Nucleus</keyword>
<evidence type="ECO:0000256" key="3">
    <source>
        <dbReference type="ARBA" id="ARBA00023015"/>
    </source>
</evidence>
<keyword evidence="4" id="KW-0238">DNA-binding</keyword>
<reference evidence="10" key="1">
    <citation type="journal article" date="2015" name="PLoS Genet.">
        <title>Genome Sequence and Transcriptome Analyses of Chrysochromulina tobin: Metabolic Tools for Enhanced Algal Fitness in the Prominent Order Prymnesiales (Haptophyceae).</title>
        <authorList>
            <person name="Hovde B.T."/>
            <person name="Deodato C.R."/>
            <person name="Hunsperger H.M."/>
            <person name="Ryken S.A."/>
            <person name="Yost W."/>
            <person name="Jha R.K."/>
            <person name="Patterson J."/>
            <person name="Monnat R.J. Jr."/>
            <person name="Barlow S.B."/>
            <person name="Starkenburg S.R."/>
            <person name="Cattolico R.A."/>
        </authorList>
    </citation>
    <scope>NUCLEOTIDE SEQUENCE</scope>
    <source>
        <strain evidence="10">CCMP291</strain>
    </source>
</reference>
<evidence type="ECO:0000256" key="4">
    <source>
        <dbReference type="ARBA" id="ARBA00023125"/>
    </source>
</evidence>
<dbReference type="Pfam" id="PF17683">
    <property type="entry name" value="TFIIF_beta_N"/>
    <property type="match status" value="1"/>
</dbReference>
<evidence type="ECO:0000313" key="9">
    <source>
        <dbReference type="EMBL" id="KOO22010.1"/>
    </source>
</evidence>
<evidence type="ECO:0000256" key="2">
    <source>
        <dbReference type="ARBA" id="ARBA00009543"/>
    </source>
</evidence>
<evidence type="ECO:0000256" key="7">
    <source>
        <dbReference type="SAM" id="MobiDB-lite"/>
    </source>
</evidence>
<dbReference type="Gene3D" id="1.10.10.10">
    <property type="entry name" value="Winged helix-like DNA-binding domain superfamily/Winged helix DNA-binding domain"/>
    <property type="match status" value="1"/>
</dbReference>
<evidence type="ECO:0000256" key="1">
    <source>
        <dbReference type="ARBA" id="ARBA00004123"/>
    </source>
</evidence>
<sequence length="300" mass="32364">MSEPRVEQAPVRKKAAASTTEDAALAMGDANEQLWVLKVPKFLNNYFSVQHAAGRPLGTIAPSSSSAGTSSSSSASTAYTLTLDGATLPEGIPCDYEVNFGLAPPATYIFSHSAAEPPKRSSSSTAPAASASACPGGAAAGARLEGRVVAKGEIRPKGLDEDYNSLVRERFEKAQEKKQIDIVGDDEVLKKPALNHHGTQREEKRAKEERGEQRALASSKRQRHVSLSRTELREKVLDLFGQKAYWAKIDLEYAIGTKDGLKVCLDEVCVKVTKRGENYGDYELKPELSGRATSKARADL</sequence>
<dbReference type="InterPro" id="IPR003196">
    <property type="entry name" value="TFIIF_beta"/>
</dbReference>
<keyword evidence="5" id="KW-0804">Transcription</keyword>
<comment type="similarity">
    <text evidence="2">Belongs to the TFIIF beta subunit family.</text>
</comment>
<feature type="domain" description="TFIIF beta subunit N-terminal" evidence="8">
    <location>
        <begin position="31"/>
        <end position="175"/>
    </location>
</feature>